<sequence length="566" mass="64517">MLSMAAGLMRLASQNEHQTVNKPSKTTKNTEYSAGSFNLSPQLNKKSNRTDSKTRKPLLPQLIMASTIFPNSNHQPRVEPYSASKKDSFAFESATKRWPKILTQVIDHLVDQNNQLLDQQSDSSSSDSDSDSLKTKLAQGKAIISLISGLKYEAARDKELSPLESNPDYTEHQNLIITLYNQELSKSKAAGKSTWFTASWLLTECYLYQRLSGFFNRYEQWKNYDPFEHQKLSSFKSSWSAVSNLCAILDRFTKQSTPTFNESQHKTQFNELLSACLWGNATDLSLLPNMTHQEIQDLQTSSSRKPESVLRDDSDQVWKTRFDIDRSQSQTRSGRIDFVLDNAGFELFTDLVLADWLISNSKATQIVFHPKLIPWFVSDVMRKDVDQLLEAMSEPSKFFAWSMTTSDQLSVDRDILTSTSSSNLSIDSEFLLVQHIAKRWKSYLESGTWKIIDDSLSTFWTNPLPFWDIPTRDLKLMKELQMADLVIFKGDLNYRKLTGDAMWETDTSMEEAIGPLNGSFNLLSLRTCKADVCVGLSPGKEAWVHEIDRDWRINGKFGLIAFVPKQ</sequence>
<reference evidence="2" key="2">
    <citation type="journal article" date="2018" name="Mol. Plant Microbe Interact.">
        <title>Genome sequence resources for the wheat stripe rust pathogen (Puccinia striiformis f. sp. tritici) and the barley stripe rust pathogen (Puccinia striiformis f. sp. hordei).</title>
        <authorList>
            <person name="Xia C."/>
            <person name="Wang M."/>
            <person name="Yin C."/>
            <person name="Cornejo O.E."/>
            <person name="Hulbert S.H."/>
            <person name="Chen X."/>
        </authorList>
    </citation>
    <scope>NUCLEOTIDE SEQUENCE [LARGE SCALE GENOMIC DNA]</scope>
    <source>
        <strain evidence="2">93-210</strain>
    </source>
</reference>
<proteinExistence type="predicted"/>
<dbReference type="Proteomes" id="UP001060170">
    <property type="component" value="Chromosome 9"/>
</dbReference>
<evidence type="ECO:0000313" key="1">
    <source>
        <dbReference type="EMBL" id="KAI7948097.1"/>
    </source>
</evidence>
<reference evidence="1 2" key="3">
    <citation type="journal article" date="2022" name="Microbiol. Spectr.">
        <title>Folding features and dynamics of 3D genome architecture in plant fungal pathogens.</title>
        <authorList>
            <person name="Xia C."/>
        </authorList>
    </citation>
    <scope>NUCLEOTIDE SEQUENCE [LARGE SCALE GENOMIC DNA]</scope>
    <source>
        <strain evidence="1 2">93-210</strain>
    </source>
</reference>
<dbReference type="EMBL" id="CM045873">
    <property type="protein sequence ID" value="KAI7948097.1"/>
    <property type="molecule type" value="Genomic_DNA"/>
</dbReference>
<name>A0ACC0EA66_9BASI</name>
<accession>A0ACC0EA66</accession>
<protein>
    <submittedName>
        <fullName evidence="1">Uncharacterized protein</fullName>
    </submittedName>
</protein>
<gene>
    <name evidence="1" type="ORF">MJO28_010005</name>
</gene>
<evidence type="ECO:0000313" key="2">
    <source>
        <dbReference type="Proteomes" id="UP001060170"/>
    </source>
</evidence>
<organism evidence="1 2">
    <name type="scientific">Puccinia striiformis f. sp. tritici</name>
    <dbReference type="NCBI Taxonomy" id="168172"/>
    <lineage>
        <taxon>Eukaryota</taxon>
        <taxon>Fungi</taxon>
        <taxon>Dikarya</taxon>
        <taxon>Basidiomycota</taxon>
        <taxon>Pucciniomycotina</taxon>
        <taxon>Pucciniomycetes</taxon>
        <taxon>Pucciniales</taxon>
        <taxon>Pucciniaceae</taxon>
        <taxon>Puccinia</taxon>
    </lineage>
</organism>
<comment type="caution">
    <text evidence="1">The sequence shown here is derived from an EMBL/GenBank/DDBJ whole genome shotgun (WGS) entry which is preliminary data.</text>
</comment>
<keyword evidence="2" id="KW-1185">Reference proteome</keyword>
<reference evidence="2" key="1">
    <citation type="journal article" date="2018" name="BMC Genomics">
        <title>Genomic insights into host adaptation between the wheat stripe rust pathogen (Puccinia striiformis f. sp. tritici) and the barley stripe rust pathogen (Puccinia striiformis f. sp. hordei).</title>
        <authorList>
            <person name="Xia C."/>
            <person name="Wang M."/>
            <person name="Yin C."/>
            <person name="Cornejo O.E."/>
            <person name="Hulbert S.H."/>
            <person name="Chen X."/>
        </authorList>
    </citation>
    <scope>NUCLEOTIDE SEQUENCE [LARGE SCALE GENOMIC DNA]</scope>
    <source>
        <strain evidence="2">93-210</strain>
    </source>
</reference>